<dbReference type="SMART" id="SM00220">
    <property type="entry name" value="S_TKc"/>
    <property type="match status" value="1"/>
</dbReference>
<dbReference type="Proteomes" id="UP000265515">
    <property type="component" value="Unassembled WGS sequence"/>
</dbReference>
<evidence type="ECO:0000313" key="10">
    <source>
        <dbReference type="Proteomes" id="UP000265515"/>
    </source>
</evidence>
<reference evidence="9 10" key="1">
    <citation type="journal article" date="2018" name="Cell">
        <title>The Chara Genome: Secondary Complexity and Implications for Plant Terrestrialization.</title>
        <authorList>
            <person name="Nishiyama T."/>
            <person name="Sakayama H."/>
            <person name="Vries J.D."/>
            <person name="Buschmann H."/>
            <person name="Saint-Marcoux D."/>
            <person name="Ullrich K.K."/>
            <person name="Haas F.B."/>
            <person name="Vanderstraeten L."/>
            <person name="Becker D."/>
            <person name="Lang D."/>
            <person name="Vosolsobe S."/>
            <person name="Rombauts S."/>
            <person name="Wilhelmsson P.K.I."/>
            <person name="Janitza P."/>
            <person name="Kern R."/>
            <person name="Heyl A."/>
            <person name="Rumpler F."/>
            <person name="Villalobos L.I.A.C."/>
            <person name="Clay J.M."/>
            <person name="Skokan R."/>
            <person name="Toyoda A."/>
            <person name="Suzuki Y."/>
            <person name="Kagoshima H."/>
            <person name="Schijlen E."/>
            <person name="Tajeshwar N."/>
            <person name="Catarino B."/>
            <person name="Hetherington A.J."/>
            <person name="Saltykova A."/>
            <person name="Bonnot C."/>
            <person name="Breuninger H."/>
            <person name="Symeonidi A."/>
            <person name="Radhakrishnan G.V."/>
            <person name="Van Nieuwerburgh F."/>
            <person name="Deforce D."/>
            <person name="Chang C."/>
            <person name="Karol K.G."/>
            <person name="Hedrich R."/>
            <person name="Ulvskov P."/>
            <person name="Glockner G."/>
            <person name="Delwiche C.F."/>
            <person name="Petrasek J."/>
            <person name="Van de Peer Y."/>
            <person name="Friml J."/>
            <person name="Beilby M."/>
            <person name="Dolan L."/>
            <person name="Kohara Y."/>
            <person name="Sugano S."/>
            <person name="Fujiyama A."/>
            <person name="Delaux P.-M."/>
            <person name="Quint M."/>
            <person name="TheiBen G."/>
            <person name="Hagemann M."/>
            <person name="Harholt J."/>
            <person name="Dunand C."/>
            <person name="Zachgo S."/>
            <person name="Langdale J."/>
            <person name="Maumus F."/>
            <person name="Straeten D.V.D."/>
            <person name="Gould S.B."/>
            <person name="Rensing S.A."/>
        </authorList>
    </citation>
    <scope>NUCLEOTIDE SEQUENCE [LARGE SCALE GENOMIC DNA]</scope>
    <source>
        <strain evidence="9 10">S276</strain>
    </source>
</reference>
<name>A0A388KW11_CHABU</name>
<evidence type="ECO:0000256" key="5">
    <source>
        <dbReference type="PROSITE-ProRule" id="PRU10141"/>
    </source>
</evidence>
<dbReference type="PROSITE" id="PS50011">
    <property type="entry name" value="PROTEIN_KINASE_DOM"/>
    <property type="match status" value="1"/>
</dbReference>
<evidence type="ECO:0000259" key="8">
    <source>
        <dbReference type="PROSITE" id="PS50011"/>
    </source>
</evidence>
<dbReference type="InterPro" id="IPR000719">
    <property type="entry name" value="Prot_kinase_dom"/>
</dbReference>
<dbReference type="CDD" id="cd13999">
    <property type="entry name" value="STKc_MAP3K-like"/>
    <property type="match status" value="1"/>
</dbReference>
<dbReference type="PANTHER" id="PTHR44329">
    <property type="entry name" value="SERINE/THREONINE-PROTEIN KINASE TNNI3K-RELATED"/>
    <property type="match status" value="1"/>
</dbReference>
<dbReference type="AlphaFoldDB" id="A0A388KW11"/>
<dbReference type="OMA" id="KINGWFI"/>
<evidence type="ECO:0000256" key="2">
    <source>
        <dbReference type="ARBA" id="ARBA00022741"/>
    </source>
</evidence>
<feature type="binding site" evidence="5">
    <location>
        <position position="98"/>
    </location>
    <ligand>
        <name>ATP</name>
        <dbReference type="ChEBI" id="CHEBI:30616"/>
    </ligand>
</feature>
<keyword evidence="1" id="KW-0808">Transferase</keyword>
<proteinExistence type="inferred from homology"/>
<comment type="caution">
    <text evidence="9">The sequence shown here is derived from an EMBL/GenBank/DDBJ whole genome shotgun (WGS) entry which is preliminary data.</text>
</comment>
<dbReference type="PANTHER" id="PTHR44329:SF11">
    <property type="entry name" value="OS09G0443600 PROTEIN"/>
    <property type="match status" value="1"/>
</dbReference>
<dbReference type="STRING" id="69332.A0A388KW11"/>
<keyword evidence="3" id="KW-0418">Kinase</keyword>
<evidence type="ECO:0000256" key="1">
    <source>
        <dbReference type="ARBA" id="ARBA00022679"/>
    </source>
</evidence>
<dbReference type="EMBL" id="BFEA01000199">
    <property type="protein sequence ID" value="GBG74244.1"/>
    <property type="molecule type" value="Genomic_DNA"/>
</dbReference>
<dbReference type="PROSITE" id="PS00108">
    <property type="entry name" value="PROTEIN_KINASE_ST"/>
    <property type="match status" value="1"/>
</dbReference>
<keyword evidence="4 5" id="KW-0067">ATP-binding</keyword>
<dbReference type="PROSITE" id="PS00107">
    <property type="entry name" value="PROTEIN_KINASE_ATP"/>
    <property type="match status" value="1"/>
</dbReference>
<feature type="domain" description="Protein kinase" evidence="8">
    <location>
        <begin position="71"/>
        <end position="344"/>
    </location>
</feature>
<dbReference type="Pfam" id="PF00069">
    <property type="entry name" value="Pkinase"/>
    <property type="match status" value="1"/>
</dbReference>
<dbReference type="InterPro" id="IPR008271">
    <property type="entry name" value="Ser/Thr_kinase_AS"/>
</dbReference>
<gene>
    <name evidence="9" type="ORF">CBR_g17954</name>
</gene>
<evidence type="ECO:0000313" key="9">
    <source>
        <dbReference type="EMBL" id="GBG74244.1"/>
    </source>
</evidence>
<comment type="similarity">
    <text evidence="6">Belongs to the protein kinase superfamily.</text>
</comment>
<dbReference type="Gramene" id="GBG74244">
    <property type="protein sequence ID" value="GBG74244"/>
    <property type="gene ID" value="CBR_g17954"/>
</dbReference>
<evidence type="ECO:0000256" key="4">
    <source>
        <dbReference type="ARBA" id="ARBA00022840"/>
    </source>
</evidence>
<protein>
    <recommendedName>
        <fullName evidence="8">Protein kinase domain-containing protein</fullName>
    </recommendedName>
</protein>
<accession>A0A388KW11</accession>
<evidence type="ECO:0000256" key="7">
    <source>
        <dbReference type="SAM" id="MobiDB-lite"/>
    </source>
</evidence>
<keyword evidence="10" id="KW-1185">Reference proteome</keyword>
<dbReference type="InterPro" id="IPR011009">
    <property type="entry name" value="Kinase-like_dom_sf"/>
</dbReference>
<keyword evidence="6" id="KW-0723">Serine/threonine-protein kinase</keyword>
<feature type="compositionally biased region" description="Basic and acidic residues" evidence="7">
    <location>
        <begin position="1"/>
        <end position="11"/>
    </location>
</feature>
<evidence type="ECO:0000256" key="3">
    <source>
        <dbReference type="ARBA" id="ARBA00022777"/>
    </source>
</evidence>
<feature type="compositionally biased region" description="Basic and acidic residues" evidence="7">
    <location>
        <begin position="30"/>
        <end position="47"/>
    </location>
</feature>
<feature type="region of interest" description="Disordered" evidence="7">
    <location>
        <begin position="1"/>
        <end position="47"/>
    </location>
</feature>
<dbReference type="Gene3D" id="1.10.510.10">
    <property type="entry name" value="Transferase(Phosphotransferase) domain 1"/>
    <property type="match status" value="1"/>
</dbReference>
<dbReference type="GO" id="GO:0005524">
    <property type="term" value="F:ATP binding"/>
    <property type="evidence" value="ECO:0007669"/>
    <property type="project" value="UniProtKB-UniRule"/>
</dbReference>
<sequence>MEEEDVVKSGDDPQTMNQEDPPEDQTGPDGCKRNAIEEEDVVKSGDDPQTRIDKVAQIALSEGWLLRTDKVSVHQLVGSGSSAEIYRATWYGLDVALKCMKQEFFAECENSVDCFLKEVQLLAKIRHPCIIRLLAASFVFPQRCWLVLEYLPCGTLTEWLHGDKARQWKRKVALPPFEERYRIALEIALAMQYLHEQSPPIIHRDLKPSNIFLDDCKHVRLADFGCATPLLRTDKKLAGEMGTHFYMSPEVFQHKHYDEKCDVYSFGVLLNEIMTGDPPYIDTYLSPIQIAQGVADGDLRPTLLKDEHPALVALISATINQDPAKRPSFSQITQELKSRQDQALAYRKTASTGALGSNLPAFQQFAGWWQSVMGTGSGQTIASADVQFSQSCEKLQQVPPRFMPSES</sequence>
<dbReference type="InterPro" id="IPR017441">
    <property type="entry name" value="Protein_kinase_ATP_BS"/>
</dbReference>
<dbReference type="GO" id="GO:0004674">
    <property type="term" value="F:protein serine/threonine kinase activity"/>
    <property type="evidence" value="ECO:0007669"/>
    <property type="project" value="UniProtKB-KW"/>
</dbReference>
<keyword evidence="2 5" id="KW-0547">Nucleotide-binding</keyword>
<organism evidence="9 10">
    <name type="scientific">Chara braunii</name>
    <name type="common">Braun's stonewort</name>
    <dbReference type="NCBI Taxonomy" id="69332"/>
    <lineage>
        <taxon>Eukaryota</taxon>
        <taxon>Viridiplantae</taxon>
        <taxon>Streptophyta</taxon>
        <taxon>Charophyceae</taxon>
        <taxon>Charales</taxon>
        <taxon>Characeae</taxon>
        <taxon>Chara</taxon>
    </lineage>
</organism>
<dbReference type="SUPFAM" id="SSF56112">
    <property type="entry name" value="Protein kinase-like (PK-like)"/>
    <property type="match status" value="1"/>
</dbReference>
<evidence type="ECO:0000256" key="6">
    <source>
        <dbReference type="RuleBase" id="RU000304"/>
    </source>
</evidence>
<dbReference type="OrthoDB" id="10261027at2759"/>
<dbReference type="InterPro" id="IPR051681">
    <property type="entry name" value="Ser/Thr_Kinases-Pseudokinases"/>
</dbReference>